<evidence type="ECO:0000256" key="9">
    <source>
        <dbReference type="SAM" id="Phobius"/>
    </source>
</evidence>
<protein>
    <submittedName>
        <fullName evidence="11">TRAP-type C4-dicarboxylate transport system, small permease component</fullName>
    </submittedName>
</protein>
<keyword evidence="6 9" id="KW-1133">Transmembrane helix</keyword>
<evidence type="ECO:0000256" key="7">
    <source>
        <dbReference type="ARBA" id="ARBA00023136"/>
    </source>
</evidence>
<evidence type="ECO:0000256" key="1">
    <source>
        <dbReference type="ARBA" id="ARBA00004429"/>
    </source>
</evidence>
<feature type="transmembrane region" description="Helical" evidence="9">
    <location>
        <begin position="126"/>
        <end position="148"/>
    </location>
</feature>
<dbReference type="Pfam" id="PF04290">
    <property type="entry name" value="DctQ"/>
    <property type="match status" value="1"/>
</dbReference>
<sequence>MKKIDYVEKLLELGIFLSFGSLVLVVCLQIFTRVFIPQASFVWTEEASRFLFIFAMSFGAPLAVKTKEYASLDVLTGKLNGKSKKVLEIFIQVLTVLLFVIVLFQAVKFTKLGIGQTSPTMRIPMYISFSSMIVMMLFSSLYSILNLINSIAEF</sequence>
<keyword evidence="12" id="KW-1185">Reference proteome</keyword>
<feature type="domain" description="Tripartite ATP-independent periplasmic transporters DctQ component" evidence="10">
    <location>
        <begin position="22"/>
        <end position="151"/>
    </location>
</feature>
<organism evidence="11 12">
    <name type="scientific">Caldanaerovirga acetigignens</name>
    <dbReference type="NCBI Taxonomy" id="447595"/>
    <lineage>
        <taxon>Bacteria</taxon>
        <taxon>Bacillati</taxon>
        <taxon>Bacillota</taxon>
        <taxon>Clostridia</taxon>
        <taxon>Thermosediminibacterales</taxon>
        <taxon>Thermosediminibacteraceae</taxon>
        <taxon>Caldanaerovirga</taxon>
    </lineage>
</organism>
<evidence type="ECO:0000313" key="11">
    <source>
        <dbReference type="EMBL" id="SHM29133.1"/>
    </source>
</evidence>
<dbReference type="Proteomes" id="UP000184375">
    <property type="component" value="Unassembled WGS sequence"/>
</dbReference>
<proteinExistence type="inferred from homology"/>
<feature type="transmembrane region" description="Helical" evidence="9">
    <location>
        <begin position="12"/>
        <end position="36"/>
    </location>
</feature>
<evidence type="ECO:0000259" key="10">
    <source>
        <dbReference type="Pfam" id="PF04290"/>
    </source>
</evidence>
<dbReference type="EMBL" id="FRCR01000003">
    <property type="protein sequence ID" value="SHM29133.1"/>
    <property type="molecule type" value="Genomic_DNA"/>
</dbReference>
<name>A0A1M7HLC4_9FIRM</name>
<feature type="transmembrane region" description="Helical" evidence="9">
    <location>
        <begin position="86"/>
        <end position="106"/>
    </location>
</feature>
<reference evidence="12" key="1">
    <citation type="submission" date="2016-11" db="EMBL/GenBank/DDBJ databases">
        <authorList>
            <person name="Varghese N."/>
            <person name="Submissions S."/>
        </authorList>
    </citation>
    <scope>NUCLEOTIDE SEQUENCE [LARGE SCALE GENOMIC DNA]</scope>
    <source>
        <strain evidence="12">DSM 18802</strain>
    </source>
</reference>
<gene>
    <name evidence="11" type="ORF">SAMN05660826_00692</name>
</gene>
<dbReference type="PANTHER" id="PTHR35011:SF2">
    <property type="entry name" value="2,3-DIKETO-L-GULONATE TRAP TRANSPORTER SMALL PERMEASE PROTEIN YIAM"/>
    <property type="match status" value="1"/>
</dbReference>
<accession>A0A1M7HLC4</accession>
<dbReference type="GO" id="GO:0005886">
    <property type="term" value="C:plasma membrane"/>
    <property type="evidence" value="ECO:0007669"/>
    <property type="project" value="UniProtKB-SubCell"/>
</dbReference>
<dbReference type="InterPro" id="IPR055348">
    <property type="entry name" value="DctQ"/>
</dbReference>
<evidence type="ECO:0000256" key="2">
    <source>
        <dbReference type="ARBA" id="ARBA00022448"/>
    </source>
</evidence>
<evidence type="ECO:0000256" key="8">
    <source>
        <dbReference type="ARBA" id="ARBA00038436"/>
    </source>
</evidence>
<evidence type="ECO:0000313" key="12">
    <source>
        <dbReference type="Proteomes" id="UP000184375"/>
    </source>
</evidence>
<dbReference type="InterPro" id="IPR007387">
    <property type="entry name" value="TRAP_DctQ"/>
</dbReference>
<dbReference type="PANTHER" id="PTHR35011">
    <property type="entry name" value="2,3-DIKETO-L-GULONATE TRAP TRANSPORTER SMALL PERMEASE PROTEIN YIAM"/>
    <property type="match status" value="1"/>
</dbReference>
<keyword evidence="2" id="KW-0813">Transport</keyword>
<dbReference type="GO" id="GO:0022857">
    <property type="term" value="F:transmembrane transporter activity"/>
    <property type="evidence" value="ECO:0007669"/>
    <property type="project" value="TreeGrafter"/>
</dbReference>
<keyword evidence="3" id="KW-1003">Cell membrane</keyword>
<evidence type="ECO:0000256" key="6">
    <source>
        <dbReference type="ARBA" id="ARBA00022989"/>
    </source>
</evidence>
<comment type="subcellular location">
    <subcellularLocation>
        <location evidence="1">Cell inner membrane</location>
        <topology evidence="1">Multi-pass membrane protein</topology>
    </subcellularLocation>
</comment>
<comment type="similarity">
    <text evidence="8">Belongs to the TRAP transporter small permease family.</text>
</comment>
<evidence type="ECO:0000256" key="3">
    <source>
        <dbReference type="ARBA" id="ARBA00022475"/>
    </source>
</evidence>
<dbReference type="GO" id="GO:0015740">
    <property type="term" value="P:C4-dicarboxylate transport"/>
    <property type="evidence" value="ECO:0007669"/>
    <property type="project" value="TreeGrafter"/>
</dbReference>
<evidence type="ECO:0000256" key="4">
    <source>
        <dbReference type="ARBA" id="ARBA00022519"/>
    </source>
</evidence>
<dbReference type="STRING" id="447595.SAMN05660826_00692"/>
<keyword evidence="5 9" id="KW-0812">Transmembrane</keyword>
<dbReference type="OrthoDB" id="9814265at2"/>
<evidence type="ECO:0000256" key="5">
    <source>
        <dbReference type="ARBA" id="ARBA00022692"/>
    </source>
</evidence>
<keyword evidence="7 9" id="KW-0472">Membrane</keyword>
<keyword evidence="4" id="KW-0997">Cell inner membrane</keyword>
<dbReference type="RefSeq" id="WP_073254703.1">
    <property type="nucleotide sequence ID" value="NZ_FRCR01000003.1"/>
</dbReference>
<feature type="transmembrane region" description="Helical" evidence="9">
    <location>
        <begin position="48"/>
        <end position="65"/>
    </location>
</feature>
<dbReference type="AlphaFoldDB" id="A0A1M7HLC4"/>